<comment type="caution">
    <text evidence="2">The sequence shown here is derived from an EMBL/GenBank/DDBJ whole genome shotgun (WGS) entry which is preliminary data.</text>
</comment>
<keyword evidence="3" id="KW-1185">Reference proteome</keyword>
<dbReference type="RefSeq" id="WP_310032640.1">
    <property type="nucleotide sequence ID" value="NZ_JAVDRL010000008.1"/>
</dbReference>
<evidence type="ECO:0000313" key="2">
    <source>
        <dbReference type="EMBL" id="MDR6532208.1"/>
    </source>
</evidence>
<evidence type="ECO:0000313" key="3">
    <source>
        <dbReference type="Proteomes" id="UP001262754"/>
    </source>
</evidence>
<dbReference type="Proteomes" id="UP001262754">
    <property type="component" value="Unassembled WGS sequence"/>
</dbReference>
<organism evidence="2 3">
    <name type="scientific">Caulobacter rhizosphaerae</name>
    <dbReference type="NCBI Taxonomy" id="2010972"/>
    <lineage>
        <taxon>Bacteria</taxon>
        <taxon>Pseudomonadati</taxon>
        <taxon>Pseudomonadota</taxon>
        <taxon>Alphaproteobacteria</taxon>
        <taxon>Caulobacterales</taxon>
        <taxon>Caulobacteraceae</taxon>
        <taxon>Caulobacter</taxon>
    </lineage>
</organism>
<accession>A0ABU1N1C1</accession>
<proteinExistence type="predicted"/>
<feature type="region of interest" description="Disordered" evidence="1">
    <location>
        <begin position="29"/>
        <end position="58"/>
    </location>
</feature>
<sequence length="58" mass="6246">MRELTLKEMNLVTGRLITGRNDTMDGATVIGDGGSDGQDRGGSTVNADAFRLRRPVRP</sequence>
<evidence type="ECO:0000256" key="1">
    <source>
        <dbReference type="SAM" id="MobiDB-lite"/>
    </source>
</evidence>
<reference evidence="2 3" key="1">
    <citation type="submission" date="2023-07" db="EMBL/GenBank/DDBJ databases">
        <title>Sorghum-associated microbial communities from plants grown in Nebraska, USA.</title>
        <authorList>
            <person name="Schachtman D."/>
        </authorList>
    </citation>
    <scope>NUCLEOTIDE SEQUENCE [LARGE SCALE GENOMIC DNA]</scope>
    <source>
        <strain evidence="2 3">DS2154</strain>
    </source>
</reference>
<dbReference type="EMBL" id="JAVDRL010000008">
    <property type="protein sequence ID" value="MDR6532208.1"/>
    <property type="molecule type" value="Genomic_DNA"/>
</dbReference>
<protein>
    <submittedName>
        <fullName evidence="2">Uncharacterized protein</fullName>
    </submittedName>
</protein>
<gene>
    <name evidence="2" type="ORF">J2800_002964</name>
</gene>
<name>A0ABU1N1C1_9CAUL</name>